<evidence type="ECO:0000313" key="1">
    <source>
        <dbReference type="EMBL" id="MEQ2297733.1"/>
    </source>
</evidence>
<keyword evidence="2" id="KW-1185">Reference proteome</keyword>
<protein>
    <submittedName>
        <fullName evidence="1">Uncharacterized protein</fullName>
    </submittedName>
</protein>
<accession>A0ABV0YV18</accession>
<proteinExistence type="predicted"/>
<reference evidence="1 2" key="1">
    <citation type="submission" date="2021-06" db="EMBL/GenBank/DDBJ databases">
        <authorList>
            <person name="Palmer J.M."/>
        </authorList>
    </citation>
    <scope>NUCLEOTIDE SEQUENCE [LARGE SCALE GENOMIC DNA]</scope>
    <source>
        <strain evidence="1 2">AS_MEX2019</strain>
        <tissue evidence="1">Muscle</tissue>
    </source>
</reference>
<sequence length="119" mass="14546">MRECLRERKDIFFYYFIQIQKFTHKMRLYVTSWKKINKNIRKKFGELLKCGSFLYSRCLKVSCLSVQTKMYKYKRLWVSVREMKALWFKMCVSTPEQQKKDGVKMLADDFKRVSLLTVK</sequence>
<evidence type="ECO:0000313" key="2">
    <source>
        <dbReference type="Proteomes" id="UP001469553"/>
    </source>
</evidence>
<gene>
    <name evidence="1" type="ORF">AMECASPLE_037659</name>
</gene>
<name>A0ABV0YV18_9TELE</name>
<dbReference type="EMBL" id="JAHRIP010044107">
    <property type="protein sequence ID" value="MEQ2297733.1"/>
    <property type="molecule type" value="Genomic_DNA"/>
</dbReference>
<comment type="caution">
    <text evidence="1">The sequence shown here is derived from an EMBL/GenBank/DDBJ whole genome shotgun (WGS) entry which is preliminary data.</text>
</comment>
<organism evidence="1 2">
    <name type="scientific">Ameca splendens</name>
    <dbReference type="NCBI Taxonomy" id="208324"/>
    <lineage>
        <taxon>Eukaryota</taxon>
        <taxon>Metazoa</taxon>
        <taxon>Chordata</taxon>
        <taxon>Craniata</taxon>
        <taxon>Vertebrata</taxon>
        <taxon>Euteleostomi</taxon>
        <taxon>Actinopterygii</taxon>
        <taxon>Neopterygii</taxon>
        <taxon>Teleostei</taxon>
        <taxon>Neoteleostei</taxon>
        <taxon>Acanthomorphata</taxon>
        <taxon>Ovalentaria</taxon>
        <taxon>Atherinomorphae</taxon>
        <taxon>Cyprinodontiformes</taxon>
        <taxon>Goodeidae</taxon>
        <taxon>Ameca</taxon>
    </lineage>
</organism>
<dbReference type="Proteomes" id="UP001469553">
    <property type="component" value="Unassembled WGS sequence"/>
</dbReference>